<organism evidence="4 5">
    <name type="scientific">Halobacteroides halobius (strain ATCC 35273 / DSM 5150 / MD-1)</name>
    <dbReference type="NCBI Taxonomy" id="748449"/>
    <lineage>
        <taxon>Bacteria</taxon>
        <taxon>Bacillati</taxon>
        <taxon>Bacillota</taxon>
        <taxon>Clostridia</taxon>
        <taxon>Halanaerobiales</taxon>
        <taxon>Halobacteroidaceae</taxon>
        <taxon>Halobacteroides</taxon>
    </lineage>
</organism>
<dbReference type="InterPro" id="IPR027417">
    <property type="entry name" value="P-loop_NTPase"/>
</dbReference>
<dbReference type="Proteomes" id="UP000010880">
    <property type="component" value="Chromosome"/>
</dbReference>
<dbReference type="InterPro" id="IPR014217">
    <property type="entry name" value="Spore_III_AA"/>
</dbReference>
<sequence length="317" mass="35002">MGTKNYKLLKQDILPVLAPSLRQIIGQVADRKLKKILEIRLRSNNPLLLEEPKGELMITSKGEVTKNSRQAHTVSKQEVQDTLNLMTNSSLYTLEEELRSGYLTLSGGHRVGLVGQVIRDRAKIKRIKHIAALNIRFCQEVIGAANGVINQIINGSNDIYNTLIISPPRCGKTTLLRDLVRQISNGIPKQFNGLKVGVVDERSEIGGAYQGVAQNQIGIRTDLLDRAPKPEGILLLIRSMSPNVIVTDEIGTKEDVDILLEALNAGVRVITTVHGSNLAEVKSRPSLAKLFKDNIFKRIIILSRAKGPGTIEKIIKY</sequence>
<dbReference type="InterPro" id="IPR045735">
    <property type="entry name" value="Spore_III_AA_AAA+_ATPase"/>
</dbReference>
<evidence type="ECO:0000259" key="3">
    <source>
        <dbReference type="SMART" id="SM00382"/>
    </source>
</evidence>
<dbReference type="InterPro" id="IPR003593">
    <property type="entry name" value="AAA+_ATPase"/>
</dbReference>
<dbReference type="SMART" id="SM00382">
    <property type="entry name" value="AAA"/>
    <property type="match status" value="1"/>
</dbReference>
<evidence type="ECO:0000256" key="1">
    <source>
        <dbReference type="ARBA" id="ARBA00022741"/>
    </source>
</evidence>
<dbReference type="PANTHER" id="PTHR20953">
    <property type="entry name" value="KINASE-RELATED"/>
    <property type="match status" value="1"/>
</dbReference>
<dbReference type="GO" id="GO:0005524">
    <property type="term" value="F:ATP binding"/>
    <property type="evidence" value="ECO:0007669"/>
    <property type="project" value="UniProtKB-KW"/>
</dbReference>
<dbReference type="Pfam" id="PF19568">
    <property type="entry name" value="Spore_III_AA"/>
    <property type="match status" value="1"/>
</dbReference>
<dbReference type="SUPFAM" id="SSF52540">
    <property type="entry name" value="P-loop containing nucleoside triphosphate hydrolases"/>
    <property type="match status" value="1"/>
</dbReference>
<protein>
    <submittedName>
        <fullName evidence="4">Stage III sporulation protein AA</fullName>
    </submittedName>
</protein>
<dbReference type="STRING" id="748449.Halha_0533"/>
<dbReference type="OrthoDB" id="9768243at2"/>
<name>L0K5F3_HALHC</name>
<evidence type="ECO:0000313" key="5">
    <source>
        <dbReference type="Proteomes" id="UP000010880"/>
    </source>
</evidence>
<dbReference type="PATRIC" id="fig|748449.3.peg.495"/>
<dbReference type="eggNOG" id="COG3854">
    <property type="taxonomic scope" value="Bacteria"/>
</dbReference>
<feature type="domain" description="AAA+ ATPase" evidence="3">
    <location>
        <begin position="158"/>
        <end position="306"/>
    </location>
</feature>
<keyword evidence="1" id="KW-0547">Nucleotide-binding</keyword>
<accession>L0K5F3</accession>
<dbReference type="AlphaFoldDB" id="L0K5F3"/>
<evidence type="ECO:0000256" key="2">
    <source>
        <dbReference type="ARBA" id="ARBA00022840"/>
    </source>
</evidence>
<dbReference type="KEGG" id="hhl:Halha_0533"/>
<reference evidence="5" key="1">
    <citation type="submission" date="2012-02" db="EMBL/GenBank/DDBJ databases">
        <title>The complete genome of Halobacteroides halobius DSM 5150.</title>
        <authorList>
            <person name="Lucas S."/>
            <person name="Copeland A."/>
            <person name="Lapidus A."/>
            <person name="Glavina del Rio T."/>
            <person name="Dalin E."/>
            <person name="Tice H."/>
            <person name="Bruce D."/>
            <person name="Goodwin L."/>
            <person name="Pitluck S."/>
            <person name="Peters L."/>
            <person name="Mikhailova N."/>
            <person name="Gu W."/>
            <person name="Kyrpides N."/>
            <person name="Mavromatis K."/>
            <person name="Ivanova N."/>
            <person name="Brettin T."/>
            <person name="Detter J.C."/>
            <person name="Han C."/>
            <person name="Larimer F."/>
            <person name="Land M."/>
            <person name="Hauser L."/>
            <person name="Markowitz V."/>
            <person name="Cheng J.-F."/>
            <person name="Hugenholtz P."/>
            <person name="Woyke T."/>
            <person name="Wu D."/>
            <person name="Tindall B."/>
            <person name="Pomrenke H."/>
            <person name="Brambilla E."/>
            <person name="Klenk H.-P."/>
            <person name="Eisen J.A."/>
        </authorList>
    </citation>
    <scope>NUCLEOTIDE SEQUENCE [LARGE SCALE GENOMIC DNA]</scope>
    <source>
        <strain evidence="5">ATCC 35273 / DSM 5150 / MD-1</strain>
    </source>
</reference>
<evidence type="ECO:0000313" key="4">
    <source>
        <dbReference type="EMBL" id="AGB40507.1"/>
    </source>
</evidence>
<dbReference type="NCBIfam" id="TIGR02858">
    <property type="entry name" value="spore_III_AA"/>
    <property type="match status" value="1"/>
</dbReference>
<dbReference type="PANTHER" id="PTHR20953:SF3">
    <property type="entry name" value="P-LOOP CONTAINING NUCLEOSIDE TRIPHOSPHATE HYDROLASES SUPERFAMILY PROTEIN"/>
    <property type="match status" value="1"/>
</dbReference>
<dbReference type="HOGENOM" id="CLU_052793_0_0_9"/>
<keyword evidence="5" id="KW-1185">Reference proteome</keyword>
<dbReference type="EMBL" id="CP003359">
    <property type="protein sequence ID" value="AGB40507.1"/>
    <property type="molecule type" value="Genomic_DNA"/>
</dbReference>
<keyword evidence="2" id="KW-0067">ATP-binding</keyword>
<gene>
    <name evidence="4" type="ordered locus">Halha_0533</name>
</gene>
<proteinExistence type="predicted"/>
<dbReference type="RefSeq" id="WP_015326233.1">
    <property type="nucleotide sequence ID" value="NC_019978.1"/>
</dbReference>
<dbReference type="Gene3D" id="3.40.50.300">
    <property type="entry name" value="P-loop containing nucleotide triphosphate hydrolases"/>
    <property type="match status" value="1"/>
</dbReference>